<evidence type="ECO:0000313" key="3">
    <source>
        <dbReference type="Proteomes" id="UP000051012"/>
    </source>
</evidence>
<protein>
    <recommendedName>
        <fullName evidence="1">Cupin type-2 domain-containing protein</fullName>
    </recommendedName>
</protein>
<dbReference type="AlphaFoldDB" id="A0A0S7YIH3"/>
<dbReference type="Gene3D" id="2.60.120.10">
    <property type="entry name" value="Jelly Rolls"/>
    <property type="match status" value="1"/>
</dbReference>
<name>A0A0S7YIH3_UNCT6</name>
<organism evidence="2 3">
    <name type="scientific">candidate division TA06 bacterium DG_78</name>
    <dbReference type="NCBI Taxonomy" id="1703772"/>
    <lineage>
        <taxon>Bacteria</taxon>
        <taxon>Bacteria division TA06</taxon>
    </lineage>
</organism>
<evidence type="ECO:0000313" key="2">
    <source>
        <dbReference type="EMBL" id="KPJ74307.1"/>
    </source>
</evidence>
<dbReference type="Pfam" id="PF07883">
    <property type="entry name" value="Cupin_2"/>
    <property type="match status" value="1"/>
</dbReference>
<dbReference type="PANTHER" id="PTHR36114">
    <property type="entry name" value="16.7 KDA PROTEIN IN WHIE LOCUS"/>
    <property type="match status" value="1"/>
</dbReference>
<dbReference type="EMBL" id="LJNI01000008">
    <property type="protein sequence ID" value="KPJ74307.1"/>
    <property type="molecule type" value="Genomic_DNA"/>
</dbReference>
<proteinExistence type="predicted"/>
<dbReference type="InterPro" id="IPR011051">
    <property type="entry name" value="RmlC_Cupin_sf"/>
</dbReference>
<dbReference type="InterPro" id="IPR052044">
    <property type="entry name" value="PKS_Associated_Protein"/>
</dbReference>
<comment type="caution">
    <text evidence="2">The sequence shown here is derived from an EMBL/GenBank/DDBJ whole genome shotgun (WGS) entry which is preliminary data.</text>
</comment>
<gene>
    <name evidence="2" type="ORF">AMJ52_01095</name>
</gene>
<dbReference type="InterPro" id="IPR013096">
    <property type="entry name" value="Cupin_2"/>
</dbReference>
<dbReference type="CDD" id="cd02226">
    <property type="entry name" value="cupin_YdbB-like"/>
    <property type="match status" value="1"/>
</dbReference>
<dbReference type="InterPro" id="IPR014710">
    <property type="entry name" value="RmlC-like_jellyroll"/>
</dbReference>
<dbReference type="PANTHER" id="PTHR36114:SF1">
    <property type="entry name" value="16.7 KDA PROTEIN IN WHIE LOCUS"/>
    <property type="match status" value="1"/>
</dbReference>
<dbReference type="SUPFAM" id="SSF51182">
    <property type="entry name" value="RmlC-like cupins"/>
    <property type="match status" value="1"/>
</dbReference>
<feature type="domain" description="Cupin type-2" evidence="1">
    <location>
        <begin position="39"/>
        <end position="89"/>
    </location>
</feature>
<sequence>MAKISLKELINKTKEPWQPMDVAYINETALRIAKIEGAYHWHTHRDEDEFFLVLKGKIYIDTDEGSVELKENDGYLVKKGTRHRSRADKSAWILLVEPIKTKTKGEET</sequence>
<evidence type="ECO:0000259" key="1">
    <source>
        <dbReference type="Pfam" id="PF07883"/>
    </source>
</evidence>
<accession>A0A0S7YIH3</accession>
<reference evidence="2 3" key="1">
    <citation type="journal article" date="2015" name="Microbiome">
        <title>Genomic resolution of linkages in carbon, nitrogen, and sulfur cycling among widespread estuary sediment bacteria.</title>
        <authorList>
            <person name="Baker B.J."/>
            <person name="Lazar C.S."/>
            <person name="Teske A.P."/>
            <person name="Dick G.J."/>
        </authorList>
    </citation>
    <scope>NUCLEOTIDE SEQUENCE [LARGE SCALE GENOMIC DNA]</scope>
    <source>
        <strain evidence="2">DG_78</strain>
    </source>
</reference>
<dbReference type="Proteomes" id="UP000051012">
    <property type="component" value="Unassembled WGS sequence"/>
</dbReference>